<protein>
    <recommendedName>
        <fullName evidence="3">DNA-binding protein</fullName>
    </recommendedName>
</protein>
<gene>
    <name evidence="1" type="ORF">D2T30_10640</name>
</gene>
<evidence type="ECO:0008006" key="3">
    <source>
        <dbReference type="Google" id="ProtNLM"/>
    </source>
</evidence>
<dbReference type="EMBL" id="SAUZ01000011">
    <property type="protein sequence ID" value="RWR20821.1"/>
    <property type="molecule type" value="Genomic_DNA"/>
</dbReference>
<reference evidence="1 2" key="1">
    <citation type="submission" date="2019-01" db="EMBL/GenBank/DDBJ databases">
        <title>Sinorhodobacter populi sp. nov. isolated from the symptomatic bark tissue of Populus euramericana canker.</title>
        <authorList>
            <person name="Xu G."/>
        </authorList>
    </citation>
    <scope>NUCLEOTIDE SEQUENCE [LARGE SCALE GENOMIC DNA]</scope>
    <source>
        <strain evidence="1 2">SK2B-1</strain>
    </source>
</reference>
<organism evidence="1 2">
    <name type="scientific">Paenirhodobacter populi</name>
    <dbReference type="NCBI Taxonomy" id="2306993"/>
    <lineage>
        <taxon>Bacteria</taxon>
        <taxon>Pseudomonadati</taxon>
        <taxon>Pseudomonadota</taxon>
        <taxon>Alphaproteobacteria</taxon>
        <taxon>Rhodobacterales</taxon>
        <taxon>Rhodobacter group</taxon>
        <taxon>Paenirhodobacter</taxon>
    </lineage>
</organism>
<accession>A0A443JJX9</accession>
<proteinExistence type="predicted"/>
<evidence type="ECO:0000313" key="2">
    <source>
        <dbReference type="Proteomes" id="UP000284476"/>
    </source>
</evidence>
<evidence type="ECO:0000313" key="1">
    <source>
        <dbReference type="EMBL" id="RWR20821.1"/>
    </source>
</evidence>
<reference evidence="1 2" key="2">
    <citation type="submission" date="2019-01" db="EMBL/GenBank/DDBJ databases">
        <authorList>
            <person name="Li Y."/>
        </authorList>
    </citation>
    <scope>NUCLEOTIDE SEQUENCE [LARGE SCALE GENOMIC DNA]</scope>
    <source>
        <strain evidence="1 2">SK2B-1</strain>
    </source>
</reference>
<dbReference type="AlphaFoldDB" id="A0A443JJX9"/>
<comment type="caution">
    <text evidence="1">The sequence shown here is derived from an EMBL/GenBank/DDBJ whole genome shotgun (WGS) entry which is preliminary data.</text>
</comment>
<dbReference type="RefSeq" id="WP_128208854.1">
    <property type="nucleotide sequence ID" value="NZ_JBHRSO010000041.1"/>
</dbReference>
<dbReference type="Proteomes" id="UP000284476">
    <property type="component" value="Unassembled WGS sequence"/>
</dbReference>
<sequence>MSRVPPFYVNEKNAAALLDMGVAEFRSHVEAGHLPRGREIAPGAIRWSAEALRMIGNGDAVEGMGGVQW</sequence>
<name>A0A443JJX9_9RHOB</name>